<dbReference type="PANTHER" id="PTHR47984">
    <property type="entry name" value="OS01G0323000 PROTEIN"/>
    <property type="match status" value="1"/>
</dbReference>
<keyword evidence="5" id="KW-0808">Transferase</keyword>
<name>A0AAD8KZX6_TARER</name>
<dbReference type="SMART" id="SM00220">
    <property type="entry name" value="S_TKc"/>
    <property type="match status" value="1"/>
</dbReference>
<dbReference type="FunFam" id="3.30.200.20:FF:000039">
    <property type="entry name" value="receptor-like protein kinase FERONIA"/>
    <property type="match status" value="1"/>
</dbReference>
<evidence type="ECO:0000256" key="11">
    <source>
        <dbReference type="ARBA" id="ARBA00023136"/>
    </source>
</evidence>
<dbReference type="InterPro" id="IPR017441">
    <property type="entry name" value="Protein_kinase_ATP_BS"/>
</dbReference>
<keyword evidence="4" id="KW-0597">Phosphoprotein</keyword>
<reference evidence="15" key="1">
    <citation type="journal article" date="2023" name="bioRxiv">
        <title>Improved chromosome-level genome assembly for marigold (Tagetes erecta).</title>
        <authorList>
            <person name="Jiang F."/>
            <person name="Yuan L."/>
            <person name="Wang S."/>
            <person name="Wang H."/>
            <person name="Xu D."/>
            <person name="Wang A."/>
            <person name="Fan W."/>
        </authorList>
    </citation>
    <scope>NUCLEOTIDE SEQUENCE</scope>
    <source>
        <strain evidence="15">WSJ</strain>
        <tissue evidence="15">Leaf</tissue>
    </source>
</reference>
<dbReference type="GO" id="GO:0016020">
    <property type="term" value="C:membrane"/>
    <property type="evidence" value="ECO:0007669"/>
    <property type="project" value="UniProtKB-SubCell"/>
</dbReference>
<keyword evidence="3 13" id="KW-0723">Serine/threonine-protein kinase</keyword>
<keyword evidence="8" id="KW-0418">Kinase</keyword>
<feature type="domain" description="Protein kinase" evidence="14">
    <location>
        <begin position="144"/>
        <end position="393"/>
    </location>
</feature>
<accession>A0AAD8KZX6</accession>
<evidence type="ECO:0000313" key="16">
    <source>
        <dbReference type="Proteomes" id="UP001229421"/>
    </source>
</evidence>
<sequence>MSGFRSCWDQFFARRWLIREIELLLLRIVVGLKYVEEFVSPAAPRIHLSYGETEDDIDHKLTNEILLQDSKVQELRLSIDYNDNTGISIYSKIPRTDHSMSSKVSMIDYDILSNGILTEDSEWENKKDCRKISLEIIKLATQNFHNDNMIGGGGFGKVFKGKLQDGDDVVKIIIAKRLDAKFGQGELQFLSELQILLKYKHENIIGLVGYCDENDEKIIVYEYASKGSLDRYLNDPFLTWVKRLNICIDIASALDFLHGGVGKQAKVIHRDIKTSNILLNEDWRAKLADFGLSTITPLNQDIDYVINHACGTPGYIDPLYKSSGFLTIDSDIYSFGVVMFEILCGKSTFGIKKHEGHYLPDFIKTNFEEGKHDKVVFVEADFPADLSLRPMLL</sequence>
<proteinExistence type="inferred from homology"/>
<dbReference type="InterPro" id="IPR000719">
    <property type="entry name" value="Prot_kinase_dom"/>
</dbReference>
<evidence type="ECO:0000256" key="6">
    <source>
        <dbReference type="ARBA" id="ARBA00022692"/>
    </source>
</evidence>
<organism evidence="15 16">
    <name type="scientific">Tagetes erecta</name>
    <name type="common">African marigold</name>
    <dbReference type="NCBI Taxonomy" id="13708"/>
    <lineage>
        <taxon>Eukaryota</taxon>
        <taxon>Viridiplantae</taxon>
        <taxon>Streptophyta</taxon>
        <taxon>Embryophyta</taxon>
        <taxon>Tracheophyta</taxon>
        <taxon>Spermatophyta</taxon>
        <taxon>Magnoliopsida</taxon>
        <taxon>eudicotyledons</taxon>
        <taxon>Gunneridae</taxon>
        <taxon>Pentapetalae</taxon>
        <taxon>asterids</taxon>
        <taxon>campanulids</taxon>
        <taxon>Asterales</taxon>
        <taxon>Asteraceae</taxon>
        <taxon>Asteroideae</taxon>
        <taxon>Heliantheae alliance</taxon>
        <taxon>Tageteae</taxon>
        <taxon>Tagetes</taxon>
    </lineage>
</organism>
<evidence type="ECO:0000313" key="15">
    <source>
        <dbReference type="EMBL" id="KAK1430256.1"/>
    </source>
</evidence>
<dbReference type="Proteomes" id="UP001229421">
    <property type="component" value="Unassembled WGS sequence"/>
</dbReference>
<dbReference type="AlphaFoldDB" id="A0AAD8KZX6"/>
<dbReference type="InterPro" id="IPR052232">
    <property type="entry name" value="RLK_Ser/Thr-Kinase"/>
</dbReference>
<comment type="caution">
    <text evidence="15">The sequence shown here is derived from an EMBL/GenBank/DDBJ whole genome shotgun (WGS) entry which is preliminary data.</text>
</comment>
<evidence type="ECO:0000256" key="8">
    <source>
        <dbReference type="ARBA" id="ARBA00022777"/>
    </source>
</evidence>
<feature type="binding site" evidence="12">
    <location>
        <position position="176"/>
    </location>
    <ligand>
        <name>ATP</name>
        <dbReference type="ChEBI" id="CHEBI:30616"/>
    </ligand>
</feature>
<dbReference type="InterPro" id="IPR011009">
    <property type="entry name" value="Kinase-like_dom_sf"/>
</dbReference>
<keyword evidence="7 12" id="KW-0547">Nucleotide-binding</keyword>
<keyword evidence="11" id="KW-0472">Membrane</keyword>
<keyword evidence="6" id="KW-0812">Transmembrane</keyword>
<evidence type="ECO:0000256" key="1">
    <source>
        <dbReference type="ARBA" id="ARBA00004167"/>
    </source>
</evidence>
<comment type="subcellular location">
    <subcellularLocation>
        <location evidence="1">Membrane</location>
        <topology evidence="1">Single-pass membrane protein</topology>
    </subcellularLocation>
</comment>
<evidence type="ECO:0000256" key="4">
    <source>
        <dbReference type="ARBA" id="ARBA00022553"/>
    </source>
</evidence>
<dbReference type="SUPFAM" id="SSF56112">
    <property type="entry name" value="Protein kinase-like (PK-like)"/>
    <property type="match status" value="1"/>
</dbReference>
<dbReference type="PROSITE" id="PS50011">
    <property type="entry name" value="PROTEIN_KINASE_DOM"/>
    <property type="match status" value="1"/>
</dbReference>
<comment type="similarity">
    <text evidence="13">Belongs to the protein kinase superfamily.</text>
</comment>
<dbReference type="Pfam" id="PF00069">
    <property type="entry name" value="Pkinase"/>
    <property type="match status" value="1"/>
</dbReference>
<dbReference type="PROSITE" id="PS00107">
    <property type="entry name" value="PROTEIN_KINASE_ATP"/>
    <property type="match status" value="1"/>
</dbReference>
<dbReference type="PROSITE" id="PS00108">
    <property type="entry name" value="PROTEIN_KINASE_ST"/>
    <property type="match status" value="1"/>
</dbReference>
<dbReference type="PANTHER" id="PTHR47984:SF14">
    <property type="entry name" value="OS01G0323000 PROTEIN"/>
    <property type="match status" value="1"/>
</dbReference>
<protein>
    <recommendedName>
        <fullName evidence="2">non-specific serine/threonine protein kinase</fullName>
        <ecNumber evidence="2">2.7.11.1</ecNumber>
    </recommendedName>
</protein>
<evidence type="ECO:0000256" key="5">
    <source>
        <dbReference type="ARBA" id="ARBA00022679"/>
    </source>
</evidence>
<dbReference type="EMBL" id="JAUHHV010000003">
    <property type="protein sequence ID" value="KAK1430256.1"/>
    <property type="molecule type" value="Genomic_DNA"/>
</dbReference>
<keyword evidence="10" id="KW-1133">Transmembrane helix</keyword>
<evidence type="ECO:0000256" key="12">
    <source>
        <dbReference type="PROSITE-ProRule" id="PRU10141"/>
    </source>
</evidence>
<dbReference type="EC" id="2.7.11.1" evidence="2"/>
<dbReference type="Gene3D" id="1.10.510.10">
    <property type="entry name" value="Transferase(Phosphotransferase) domain 1"/>
    <property type="match status" value="1"/>
</dbReference>
<dbReference type="GO" id="GO:0005524">
    <property type="term" value="F:ATP binding"/>
    <property type="evidence" value="ECO:0007669"/>
    <property type="project" value="UniProtKB-UniRule"/>
</dbReference>
<dbReference type="GO" id="GO:0004674">
    <property type="term" value="F:protein serine/threonine kinase activity"/>
    <property type="evidence" value="ECO:0007669"/>
    <property type="project" value="UniProtKB-KW"/>
</dbReference>
<evidence type="ECO:0000259" key="14">
    <source>
        <dbReference type="PROSITE" id="PS50011"/>
    </source>
</evidence>
<dbReference type="Gene3D" id="3.30.200.20">
    <property type="entry name" value="Phosphorylase Kinase, domain 1"/>
    <property type="match status" value="1"/>
</dbReference>
<evidence type="ECO:0000256" key="2">
    <source>
        <dbReference type="ARBA" id="ARBA00012513"/>
    </source>
</evidence>
<keyword evidence="16" id="KW-1185">Reference proteome</keyword>
<evidence type="ECO:0000256" key="3">
    <source>
        <dbReference type="ARBA" id="ARBA00022527"/>
    </source>
</evidence>
<dbReference type="InterPro" id="IPR008271">
    <property type="entry name" value="Ser/Thr_kinase_AS"/>
</dbReference>
<evidence type="ECO:0000256" key="10">
    <source>
        <dbReference type="ARBA" id="ARBA00022989"/>
    </source>
</evidence>
<gene>
    <name evidence="15" type="ORF">QVD17_12872</name>
</gene>
<keyword evidence="9 12" id="KW-0067">ATP-binding</keyword>
<evidence type="ECO:0000256" key="9">
    <source>
        <dbReference type="ARBA" id="ARBA00022840"/>
    </source>
</evidence>
<evidence type="ECO:0000256" key="7">
    <source>
        <dbReference type="ARBA" id="ARBA00022741"/>
    </source>
</evidence>
<evidence type="ECO:0000256" key="13">
    <source>
        <dbReference type="RuleBase" id="RU000304"/>
    </source>
</evidence>